<evidence type="ECO:0000313" key="3">
    <source>
        <dbReference type="Proteomes" id="UP000198916"/>
    </source>
</evidence>
<feature type="signal peptide" evidence="1">
    <location>
        <begin position="1"/>
        <end position="20"/>
    </location>
</feature>
<reference evidence="3" key="1">
    <citation type="submission" date="2016-10" db="EMBL/GenBank/DDBJ databases">
        <authorList>
            <person name="Varghese N."/>
            <person name="Submissions S."/>
        </authorList>
    </citation>
    <scope>NUCLEOTIDE SEQUENCE [LARGE SCALE GENOMIC DNA]</scope>
    <source>
        <strain evidence="3">Jip14</strain>
    </source>
</reference>
<evidence type="ECO:0000256" key="1">
    <source>
        <dbReference type="SAM" id="SignalP"/>
    </source>
</evidence>
<keyword evidence="1" id="KW-0732">Signal</keyword>
<dbReference type="Pfam" id="PF25593">
    <property type="entry name" value="GldD_lipo"/>
    <property type="match status" value="1"/>
</dbReference>
<protein>
    <submittedName>
        <fullName evidence="2">Protein involved in gliding motility GldD</fullName>
    </submittedName>
</protein>
<dbReference type="InterPro" id="IPR019850">
    <property type="entry name" value="GldD-like"/>
</dbReference>
<gene>
    <name evidence="2" type="ORF">SAMN05421740_105156</name>
</gene>
<name>A0A1H7Q326_9SPHI</name>
<dbReference type="OrthoDB" id="679501at2"/>
<dbReference type="EMBL" id="FNZR01000005">
    <property type="protein sequence ID" value="SEL42490.1"/>
    <property type="molecule type" value="Genomic_DNA"/>
</dbReference>
<proteinExistence type="predicted"/>
<dbReference type="AlphaFoldDB" id="A0A1H7Q326"/>
<organism evidence="2 3">
    <name type="scientific">Parapedobacter koreensis</name>
    <dbReference type="NCBI Taxonomy" id="332977"/>
    <lineage>
        <taxon>Bacteria</taxon>
        <taxon>Pseudomonadati</taxon>
        <taxon>Bacteroidota</taxon>
        <taxon>Sphingobacteriia</taxon>
        <taxon>Sphingobacteriales</taxon>
        <taxon>Sphingobacteriaceae</taxon>
        <taxon>Parapedobacter</taxon>
    </lineage>
</organism>
<feature type="chain" id="PRO_5011777476" evidence="1">
    <location>
        <begin position="21"/>
        <end position="196"/>
    </location>
</feature>
<accession>A0A1H7Q326</accession>
<evidence type="ECO:0000313" key="2">
    <source>
        <dbReference type="EMBL" id="SEL42490.1"/>
    </source>
</evidence>
<dbReference type="STRING" id="332977.SAMN05421740_105156"/>
<keyword evidence="3" id="KW-1185">Reference proteome</keyword>
<dbReference type="NCBIfam" id="TIGR03512">
    <property type="entry name" value="GldD_lipo"/>
    <property type="match status" value="1"/>
</dbReference>
<dbReference type="PROSITE" id="PS51257">
    <property type="entry name" value="PROKAR_LIPOPROTEIN"/>
    <property type="match status" value="1"/>
</dbReference>
<sequence length="196" mass="22629">MLKYVGYLLVLGTAASGVWAGCTSEDYSPKPRGYFRITFPEKTYQRFSGDCPYTFDFPAYAAIEPDQTADAQPCWVDVWFPQFNARIHLSYMPVHNREIFNELVEDARTFAFNHTVKATAIDQHRIDRPDDGVYGLKYDIKGNTASSVQFFVTDSTRHYLRGALYFNEKPRLDSIQPVLDFIRADIDTLIQSLRWK</sequence>
<dbReference type="Proteomes" id="UP000198916">
    <property type="component" value="Unassembled WGS sequence"/>
</dbReference>